<feature type="compositionally biased region" description="Acidic residues" evidence="1">
    <location>
        <begin position="64"/>
        <end position="73"/>
    </location>
</feature>
<accession>A0AAU7YPP1</accession>
<protein>
    <submittedName>
        <fullName evidence="2">Uncharacterized protein</fullName>
    </submittedName>
</protein>
<organism evidence="2">
    <name type="scientific">Micromonas commoda virus</name>
    <dbReference type="NCBI Taxonomy" id="3057169"/>
    <lineage>
        <taxon>Viruses</taxon>
        <taxon>Varidnaviria</taxon>
        <taxon>Bamfordvirae</taxon>
        <taxon>Nucleocytoviricota</taxon>
        <taxon>Megaviricetes</taxon>
        <taxon>Algavirales</taxon>
        <taxon>Phycodnaviridae</taxon>
    </lineage>
</organism>
<evidence type="ECO:0000256" key="1">
    <source>
        <dbReference type="SAM" id="MobiDB-lite"/>
    </source>
</evidence>
<feature type="region of interest" description="Disordered" evidence="1">
    <location>
        <begin position="59"/>
        <end position="82"/>
    </location>
</feature>
<reference evidence="2" key="1">
    <citation type="submission" date="2024-06" db="EMBL/GenBank/DDBJ databases">
        <title>Evidence of context-dependent and transient costs of resisting viral infection in isolates of the marine microalga Micromonas sp. (class Mamiellophyceae).</title>
        <authorList>
            <person name="Bedi de Silva A."/>
            <person name="Schvarcz C.R."/>
            <person name="Steward G.R."/>
            <person name="Edwards K.F."/>
        </authorList>
    </citation>
    <scope>NUCLEOTIDE SEQUENCE</scope>
    <source>
        <strain evidence="2">McV-KB2</strain>
    </source>
</reference>
<dbReference type="EMBL" id="PP911589">
    <property type="protein sequence ID" value="XCA47520.1"/>
    <property type="molecule type" value="Genomic_DNA"/>
</dbReference>
<name>A0AAU7YPP1_9PHYC</name>
<evidence type="ECO:0000313" key="2">
    <source>
        <dbReference type="EMBL" id="XCA47520.1"/>
    </source>
</evidence>
<sequence length="268" mass="31606">MENVKSLMQSLDSISNLIPEGTYLEMANDLKNVHAHIPKDEDPPLLDQRSLRIDIPFMPRIPGSDDETDEYPEAQDPYDIPDYDEPYDERYYPLSSEVPNLTERFRNPEQGFFVSFDRNRDGTGCIISTPVERCLIRQDLILINKYEKECLKKLRELKPVKNITERIKCDAIKSYVNTRGLTIPMFTFGCMYRTYPQLFAYDMRTRMFTREGQLTRFGKEVERDLYMEYIEVHNTLIQLKSLDAHTELNWLIQAKQISRDRLVELNGR</sequence>
<proteinExistence type="predicted"/>